<evidence type="ECO:0000313" key="1">
    <source>
        <dbReference type="EMBL" id="EHI53551.1"/>
    </source>
</evidence>
<accession>A0ABP2N3W5</accession>
<organism evidence="1 2">
    <name type="scientific">Aeromonas salmonicida subsp. salmonicida 01-B526</name>
    <dbReference type="NCBI Taxonomy" id="1076135"/>
    <lineage>
        <taxon>Bacteria</taxon>
        <taxon>Pseudomonadati</taxon>
        <taxon>Pseudomonadota</taxon>
        <taxon>Gammaproteobacteria</taxon>
        <taxon>Aeromonadales</taxon>
        <taxon>Aeromonadaceae</taxon>
        <taxon>Aeromonas</taxon>
    </lineage>
</organism>
<dbReference type="Proteomes" id="UP000006428">
    <property type="component" value="Unassembled WGS sequence"/>
</dbReference>
<evidence type="ECO:0000313" key="2">
    <source>
        <dbReference type="Proteomes" id="UP000006428"/>
    </source>
</evidence>
<name>A0ABP2N3W5_AERSS</name>
<reference evidence="1 2" key="1">
    <citation type="journal article" date="2012" name="Front. Microbiol.">
        <title>Draft Genome Sequence of the Virulent Strain 01-B526 of the Fish Pathogen Aeromonas salmonicida.</title>
        <authorList>
            <person name="Charette S.J."/>
            <person name="Brochu F."/>
            <person name="Boyle B."/>
            <person name="Filion G."/>
            <person name="Tanaka K.H."/>
            <person name="Derome N."/>
        </authorList>
    </citation>
    <scope>NUCLEOTIDE SEQUENCE [LARGE SCALE GENOMIC DNA]</scope>
    <source>
        <strain evidence="1 2">01-B526</strain>
    </source>
</reference>
<dbReference type="EMBL" id="AGVO01000016">
    <property type="protein sequence ID" value="EHI53551.1"/>
    <property type="molecule type" value="Genomic_DNA"/>
</dbReference>
<proteinExistence type="predicted"/>
<comment type="caution">
    <text evidence="1">The sequence shown here is derived from an EMBL/GenBank/DDBJ whole genome shotgun (WGS) entry which is preliminary data.</text>
</comment>
<protein>
    <submittedName>
        <fullName evidence="1">Uncharacterized protein</fullName>
    </submittedName>
</protein>
<sequence>MDTMMLYMEHGVEKVTCVDCGDTQVQTQAEVNKLTRETEQVIGVFRPE</sequence>
<gene>
    <name evidence="1" type="ORF">IYQ_05128</name>
</gene>
<keyword evidence="2" id="KW-1185">Reference proteome</keyword>